<dbReference type="SUPFAM" id="SSF47413">
    <property type="entry name" value="lambda repressor-like DNA-binding domains"/>
    <property type="match status" value="1"/>
</dbReference>
<keyword evidence="3" id="KW-1185">Reference proteome</keyword>
<organism evidence="2 3">
    <name type="scientific">Nocardioides hankookensis</name>
    <dbReference type="NCBI Taxonomy" id="443157"/>
    <lineage>
        <taxon>Bacteria</taxon>
        <taxon>Bacillati</taxon>
        <taxon>Actinomycetota</taxon>
        <taxon>Actinomycetes</taxon>
        <taxon>Propionibacteriales</taxon>
        <taxon>Nocardioidaceae</taxon>
        <taxon>Nocardioides</taxon>
    </lineage>
</organism>
<comment type="caution">
    <text evidence="2">The sequence shown here is derived from an EMBL/GenBank/DDBJ whole genome shotgun (WGS) entry which is preliminary data.</text>
</comment>
<dbReference type="Proteomes" id="UP001596135">
    <property type="component" value="Unassembled WGS sequence"/>
</dbReference>
<dbReference type="RefSeq" id="WP_379159414.1">
    <property type="nucleotide sequence ID" value="NZ_JBHSRJ010000009.1"/>
</dbReference>
<evidence type="ECO:0000259" key="1">
    <source>
        <dbReference type="PROSITE" id="PS50943"/>
    </source>
</evidence>
<reference evidence="3" key="1">
    <citation type="journal article" date="2019" name="Int. J. Syst. Evol. Microbiol.">
        <title>The Global Catalogue of Microorganisms (GCM) 10K type strain sequencing project: providing services to taxonomists for standard genome sequencing and annotation.</title>
        <authorList>
            <consortium name="The Broad Institute Genomics Platform"/>
            <consortium name="The Broad Institute Genome Sequencing Center for Infectious Disease"/>
            <person name="Wu L."/>
            <person name="Ma J."/>
        </authorList>
    </citation>
    <scope>NUCLEOTIDE SEQUENCE [LARGE SCALE GENOMIC DNA]</scope>
    <source>
        <strain evidence="3">CCUG 54522</strain>
    </source>
</reference>
<dbReference type="InterPro" id="IPR001387">
    <property type="entry name" value="Cro/C1-type_HTH"/>
</dbReference>
<sequence>MLQITDQATIAENVRALKGRRRVSDAEIAEGTGLSRSAVNDRLNNRAKFQLDDLRAFATFFEVTLEQLLEPTPTAATGT</sequence>
<dbReference type="Pfam" id="PF13443">
    <property type="entry name" value="HTH_26"/>
    <property type="match status" value="1"/>
</dbReference>
<evidence type="ECO:0000313" key="3">
    <source>
        <dbReference type="Proteomes" id="UP001596135"/>
    </source>
</evidence>
<name>A0ABW1LQK2_9ACTN</name>
<dbReference type="EMBL" id="JBHSRJ010000009">
    <property type="protein sequence ID" value="MFC6045714.1"/>
    <property type="molecule type" value="Genomic_DNA"/>
</dbReference>
<accession>A0ABW1LQK2</accession>
<proteinExistence type="predicted"/>
<protein>
    <submittedName>
        <fullName evidence="2">Helix-turn-helix domain-containing protein</fullName>
    </submittedName>
</protein>
<evidence type="ECO:0000313" key="2">
    <source>
        <dbReference type="EMBL" id="MFC6045714.1"/>
    </source>
</evidence>
<dbReference type="SMART" id="SM00530">
    <property type="entry name" value="HTH_XRE"/>
    <property type="match status" value="1"/>
</dbReference>
<gene>
    <name evidence="2" type="ORF">ACFPYL_21710</name>
</gene>
<dbReference type="PROSITE" id="PS50943">
    <property type="entry name" value="HTH_CROC1"/>
    <property type="match status" value="1"/>
</dbReference>
<dbReference type="InterPro" id="IPR010982">
    <property type="entry name" value="Lambda_DNA-bd_dom_sf"/>
</dbReference>
<dbReference type="Gene3D" id="1.10.260.40">
    <property type="entry name" value="lambda repressor-like DNA-binding domains"/>
    <property type="match status" value="1"/>
</dbReference>
<dbReference type="CDD" id="cd00093">
    <property type="entry name" value="HTH_XRE"/>
    <property type="match status" value="1"/>
</dbReference>
<feature type="domain" description="HTH cro/C1-type" evidence="1">
    <location>
        <begin position="26"/>
        <end position="68"/>
    </location>
</feature>